<gene>
    <name evidence="1" type="ORF">MAR_026733</name>
</gene>
<evidence type="ECO:0000313" key="2">
    <source>
        <dbReference type="Proteomes" id="UP001164746"/>
    </source>
</evidence>
<accession>A0ABY7ERH5</accession>
<keyword evidence="2" id="KW-1185">Reference proteome</keyword>
<dbReference type="SUPFAM" id="SSF53098">
    <property type="entry name" value="Ribonuclease H-like"/>
    <property type="match status" value="1"/>
</dbReference>
<sequence>MSGENKGLQRRIRHHMSYQLYINCRNHKLALCVKHMMAHFPLLENVDSLLLSLLKMFHYSPKKYEMFKDVQAAYGMKNLKLIRTSATRWLSRGHVFI</sequence>
<protein>
    <submittedName>
        <fullName evidence="1">Uncharacterized protein</fullName>
    </submittedName>
</protein>
<dbReference type="Proteomes" id="UP001164746">
    <property type="component" value="Chromosome 8"/>
</dbReference>
<dbReference type="InterPro" id="IPR012337">
    <property type="entry name" value="RNaseH-like_sf"/>
</dbReference>
<dbReference type="EMBL" id="CP111019">
    <property type="protein sequence ID" value="WAR12553.1"/>
    <property type="molecule type" value="Genomic_DNA"/>
</dbReference>
<proteinExistence type="predicted"/>
<name>A0ABY7ERH5_MYAAR</name>
<organism evidence="1 2">
    <name type="scientific">Mya arenaria</name>
    <name type="common">Soft-shell clam</name>
    <dbReference type="NCBI Taxonomy" id="6604"/>
    <lineage>
        <taxon>Eukaryota</taxon>
        <taxon>Metazoa</taxon>
        <taxon>Spiralia</taxon>
        <taxon>Lophotrochozoa</taxon>
        <taxon>Mollusca</taxon>
        <taxon>Bivalvia</taxon>
        <taxon>Autobranchia</taxon>
        <taxon>Heteroconchia</taxon>
        <taxon>Euheterodonta</taxon>
        <taxon>Imparidentia</taxon>
        <taxon>Neoheterodontei</taxon>
        <taxon>Myida</taxon>
        <taxon>Myoidea</taxon>
        <taxon>Myidae</taxon>
        <taxon>Mya</taxon>
    </lineage>
</organism>
<dbReference type="PANTHER" id="PTHR46880:SF5">
    <property type="entry name" value="DUF4371 DOMAIN-CONTAINING PROTEIN"/>
    <property type="match status" value="1"/>
</dbReference>
<reference evidence="1" key="1">
    <citation type="submission" date="2022-11" db="EMBL/GenBank/DDBJ databases">
        <title>Centuries of genome instability and evolution in soft-shell clam transmissible cancer (bioRxiv).</title>
        <authorList>
            <person name="Hart S.F.M."/>
            <person name="Yonemitsu M.A."/>
            <person name="Giersch R.M."/>
            <person name="Beal B.F."/>
            <person name="Arriagada G."/>
            <person name="Davis B.W."/>
            <person name="Ostrander E.A."/>
            <person name="Goff S.P."/>
            <person name="Metzger M.J."/>
        </authorList>
    </citation>
    <scope>NUCLEOTIDE SEQUENCE</scope>
    <source>
        <strain evidence="1">MELC-2E11</strain>
        <tissue evidence="1">Siphon/mantle</tissue>
    </source>
</reference>
<evidence type="ECO:0000313" key="1">
    <source>
        <dbReference type="EMBL" id="WAR12553.1"/>
    </source>
</evidence>
<dbReference type="PANTHER" id="PTHR46880">
    <property type="entry name" value="RAS-ASSOCIATING DOMAIN-CONTAINING PROTEIN"/>
    <property type="match status" value="1"/>
</dbReference>